<gene>
    <name evidence="1" type="ORF">PSS4_v1_1560073</name>
</gene>
<dbReference type="EMBL" id="LN899821">
    <property type="protein sequence ID" value="CUV20552.1"/>
    <property type="molecule type" value="Genomic_DNA"/>
</dbReference>
<sequence length="247" mass="28574">MLDSVISGGREFYATQPNLSKATVHPDFDWPSVFRFRWLLGPRYDIKEARIVATSGDAPEWYVPDSDAPDAHREFVALPRHDHEAMLAFVRKYGFLGIETEGARASTHFGPEFLNVAERLDRLWLEQQRLATFAQYSKDDPDKDTRNQIFNRLSPAHMSVQLEEEHGRTVLRVVPNSLISWMWLRFAQEKAKGYEVRTCALPGCNVTREIGHDATKRWKYCCPEHRALHNYRTKAVKRAEEEQGGEK</sequence>
<name>A0A0S4UEC2_RALSL</name>
<reference evidence="1" key="1">
    <citation type="submission" date="2015-10" db="EMBL/GenBank/DDBJ databases">
        <authorList>
            <person name="Gilbert D.G."/>
        </authorList>
    </citation>
    <scope>NUCLEOTIDE SEQUENCE</scope>
    <source>
        <strain evidence="1">Phyl III-seqv23</strain>
    </source>
</reference>
<dbReference type="AlphaFoldDB" id="A0A0S4UEC2"/>
<organism evidence="1">
    <name type="scientific">Ralstonia solanacearum</name>
    <name type="common">Pseudomonas solanacearum</name>
    <dbReference type="NCBI Taxonomy" id="305"/>
    <lineage>
        <taxon>Bacteria</taxon>
        <taxon>Pseudomonadati</taxon>
        <taxon>Pseudomonadota</taxon>
        <taxon>Betaproteobacteria</taxon>
        <taxon>Burkholderiales</taxon>
        <taxon>Burkholderiaceae</taxon>
        <taxon>Ralstonia</taxon>
        <taxon>Ralstonia solanacearum species complex</taxon>
    </lineage>
</organism>
<proteinExistence type="predicted"/>
<accession>A0A0S4UEC2</accession>
<protein>
    <submittedName>
        <fullName evidence="1">Uncharacterized protein</fullName>
    </submittedName>
</protein>
<evidence type="ECO:0000313" key="1">
    <source>
        <dbReference type="EMBL" id="CUV20552.1"/>
    </source>
</evidence>